<dbReference type="AlphaFoldDB" id="X1JKE4"/>
<name>X1JKE4_9ZZZZ</name>
<reference evidence="1" key="1">
    <citation type="journal article" date="2014" name="Front. Microbiol.">
        <title>High frequency of phylogenetically diverse reductive dehalogenase-homologous genes in deep subseafloor sedimentary metagenomes.</title>
        <authorList>
            <person name="Kawai M."/>
            <person name="Futagami T."/>
            <person name="Toyoda A."/>
            <person name="Takaki Y."/>
            <person name="Nishi S."/>
            <person name="Hori S."/>
            <person name="Arai W."/>
            <person name="Tsubouchi T."/>
            <person name="Morono Y."/>
            <person name="Uchiyama I."/>
            <person name="Ito T."/>
            <person name="Fujiyama A."/>
            <person name="Inagaki F."/>
            <person name="Takami H."/>
        </authorList>
    </citation>
    <scope>NUCLEOTIDE SEQUENCE</scope>
    <source>
        <strain evidence="1">Expedition CK06-06</strain>
    </source>
</reference>
<evidence type="ECO:0000313" key="1">
    <source>
        <dbReference type="EMBL" id="GAH95201.1"/>
    </source>
</evidence>
<proteinExistence type="predicted"/>
<gene>
    <name evidence="1" type="ORF">S06H3_00964</name>
</gene>
<accession>X1JKE4</accession>
<comment type="caution">
    <text evidence="1">The sequence shown here is derived from an EMBL/GenBank/DDBJ whole genome shotgun (WGS) entry which is preliminary data.</text>
</comment>
<sequence length="103" mass="11810">MGYLQNQNKKLNFSFQKLSGVPTSAPKSSSYFFEICVPYNGHFVGELKRGIPWHAREWLADAKTWVIHVHYRDFVCGLLEHYFGVVPIVARSSEGLERLVVLP</sequence>
<protein>
    <submittedName>
        <fullName evidence="1">Uncharacterized protein</fullName>
    </submittedName>
</protein>
<organism evidence="1">
    <name type="scientific">marine sediment metagenome</name>
    <dbReference type="NCBI Taxonomy" id="412755"/>
    <lineage>
        <taxon>unclassified sequences</taxon>
        <taxon>metagenomes</taxon>
        <taxon>ecological metagenomes</taxon>
    </lineage>
</organism>
<dbReference type="EMBL" id="BARV01000216">
    <property type="protein sequence ID" value="GAH95201.1"/>
    <property type="molecule type" value="Genomic_DNA"/>
</dbReference>